<dbReference type="Pfam" id="PF13428">
    <property type="entry name" value="TPR_14"/>
    <property type="match status" value="1"/>
</dbReference>
<sequence length="469" mass="49946">MCLWGEAWVLGPHINFIMEEDAGRRAFAALERARQLAPHAGDLRAALIEALSQRYAADPKTERKLLDQAFADAMRKVQARWPADPEIAMLTADALMNLSPWDYWEDAGRKPKGATAETLTLLEGVLGTRPSAIAANPLHPGAIHLYIHTVEASDHPERAAPHAARLAALMPGAGHIVHMPAHIWYRLGQWRDSLEANLGAVAADEAQIARGGASALYAQGYFAHNVHFVMVSSMMGGDGPRAVEAATRLAAIVSDDAKRAFPGLTQPVVSAPFVAHARFSAPETILALPPPAEEFPYIRAHWHYARGVAFAQSGRAGEARGEAAAIGELAALPAIQALPAQGVPAPDVLGIAMRVVNARIAQAAGDQATAATLFAEAAAVQDTLPYMEPPFWYYPVHQSLGAALLAQGKPAEAEAAFRAALKRVPNNAWAAAGLLQAAEMRGDAEGAAIARAMLRRSWFGAQPPAVERL</sequence>
<feature type="repeat" description="TPR" evidence="1">
    <location>
        <begin position="394"/>
        <end position="427"/>
    </location>
</feature>
<keyword evidence="3" id="KW-1185">Reference proteome</keyword>
<dbReference type="EMBL" id="SMSJ01000004">
    <property type="protein sequence ID" value="TDH63850.1"/>
    <property type="molecule type" value="Genomic_DNA"/>
</dbReference>
<keyword evidence="1" id="KW-0802">TPR repeat</keyword>
<dbReference type="OrthoDB" id="9778494at2"/>
<dbReference type="SUPFAM" id="SSF48452">
    <property type="entry name" value="TPR-like"/>
    <property type="match status" value="1"/>
</dbReference>
<evidence type="ECO:0000313" key="2">
    <source>
        <dbReference type="EMBL" id="TDH63850.1"/>
    </source>
</evidence>
<evidence type="ECO:0000256" key="1">
    <source>
        <dbReference type="PROSITE-ProRule" id="PRU00339"/>
    </source>
</evidence>
<dbReference type="AlphaFoldDB" id="A0A4R5QK74"/>
<dbReference type="InterPro" id="IPR011990">
    <property type="entry name" value="TPR-like_helical_dom_sf"/>
</dbReference>
<evidence type="ECO:0000313" key="3">
    <source>
        <dbReference type="Proteomes" id="UP000295096"/>
    </source>
</evidence>
<dbReference type="Proteomes" id="UP000295096">
    <property type="component" value="Unassembled WGS sequence"/>
</dbReference>
<gene>
    <name evidence="2" type="ORF">E2C06_05585</name>
</gene>
<comment type="caution">
    <text evidence="2">The sequence shown here is derived from an EMBL/GenBank/DDBJ whole genome shotgun (WGS) entry which is preliminary data.</text>
</comment>
<dbReference type="InterPro" id="IPR019734">
    <property type="entry name" value="TPR_rpt"/>
</dbReference>
<protein>
    <submittedName>
        <fullName evidence="2">Uncharacterized protein</fullName>
    </submittedName>
</protein>
<organism evidence="2 3">
    <name type="scientific">Dankookia rubra</name>
    <dbReference type="NCBI Taxonomy" id="1442381"/>
    <lineage>
        <taxon>Bacteria</taxon>
        <taxon>Pseudomonadati</taxon>
        <taxon>Pseudomonadota</taxon>
        <taxon>Alphaproteobacteria</taxon>
        <taxon>Acetobacterales</taxon>
        <taxon>Roseomonadaceae</taxon>
        <taxon>Dankookia</taxon>
    </lineage>
</organism>
<dbReference type="PROSITE" id="PS50005">
    <property type="entry name" value="TPR"/>
    <property type="match status" value="1"/>
</dbReference>
<dbReference type="SMART" id="SM00028">
    <property type="entry name" value="TPR"/>
    <property type="match status" value="1"/>
</dbReference>
<proteinExistence type="predicted"/>
<name>A0A4R5QK74_9PROT</name>
<dbReference type="Gene3D" id="1.25.40.10">
    <property type="entry name" value="Tetratricopeptide repeat domain"/>
    <property type="match status" value="1"/>
</dbReference>
<accession>A0A4R5QK74</accession>
<reference evidence="2 3" key="1">
    <citation type="journal article" date="2016" name="J. Microbiol.">
        <title>Dankookia rubra gen. nov., sp. nov., an alphaproteobacterium isolated from sediment of a shallow stream.</title>
        <authorList>
            <person name="Kim W.H."/>
            <person name="Kim D.H."/>
            <person name="Kang K."/>
            <person name="Ahn T.Y."/>
        </authorList>
    </citation>
    <scope>NUCLEOTIDE SEQUENCE [LARGE SCALE GENOMIC DNA]</scope>
    <source>
        <strain evidence="2 3">JCM30602</strain>
    </source>
</reference>
<dbReference type="PANTHER" id="PTHR45588">
    <property type="entry name" value="TPR DOMAIN-CONTAINING PROTEIN"/>
    <property type="match status" value="1"/>
</dbReference>
<dbReference type="PANTHER" id="PTHR45588:SF1">
    <property type="entry name" value="WW DOMAIN-CONTAINING PROTEIN"/>
    <property type="match status" value="1"/>
</dbReference>